<reference evidence="1 2" key="1">
    <citation type="submission" date="2016-11" db="EMBL/GenBank/DDBJ databases">
        <authorList>
            <person name="Jaros S."/>
            <person name="Januszkiewicz K."/>
            <person name="Wedrychowicz H."/>
        </authorList>
    </citation>
    <scope>NUCLEOTIDE SEQUENCE [LARGE SCALE GENOMIC DNA]</scope>
    <source>
        <strain evidence="1 2">GAS86</strain>
    </source>
</reference>
<accession>A0A1N6KAV4</accession>
<dbReference type="OrthoDB" id="9113716at2"/>
<name>A0A1N6KAV4_9BURK</name>
<dbReference type="RefSeq" id="WP_074268430.1">
    <property type="nucleotide sequence ID" value="NZ_FSRM01000002.1"/>
</dbReference>
<gene>
    <name evidence="1" type="ORF">SAMN05444168_6635</name>
</gene>
<organism evidence="1 2">
    <name type="scientific">Paraburkholderia phenazinium</name>
    <dbReference type="NCBI Taxonomy" id="60549"/>
    <lineage>
        <taxon>Bacteria</taxon>
        <taxon>Pseudomonadati</taxon>
        <taxon>Pseudomonadota</taxon>
        <taxon>Betaproteobacteria</taxon>
        <taxon>Burkholderiales</taxon>
        <taxon>Burkholderiaceae</taxon>
        <taxon>Paraburkholderia</taxon>
    </lineage>
</organism>
<protein>
    <submittedName>
        <fullName evidence="1">Uncharacterized protein</fullName>
    </submittedName>
</protein>
<dbReference type="Proteomes" id="UP000184693">
    <property type="component" value="Unassembled WGS sequence"/>
</dbReference>
<proteinExistence type="predicted"/>
<dbReference type="AlphaFoldDB" id="A0A1N6KAV4"/>
<dbReference type="EMBL" id="FSRM01000002">
    <property type="protein sequence ID" value="SIO53729.1"/>
    <property type="molecule type" value="Genomic_DNA"/>
</dbReference>
<sequence>MRATILGTFLIALFCILTVALCESKTIEHLVLDGSSDDVQQQDTYIECAHYPLGFWTTFRGDFHHGLGRLQATYDRYHFSYLDAIDAATTLPIETLALEQAHPPTTQANRSKLGASDAISTASDMTCDLESTSDTAAP</sequence>
<evidence type="ECO:0000313" key="1">
    <source>
        <dbReference type="EMBL" id="SIO53729.1"/>
    </source>
</evidence>
<evidence type="ECO:0000313" key="2">
    <source>
        <dbReference type="Proteomes" id="UP000184693"/>
    </source>
</evidence>